<keyword evidence="2" id="KW-1185">Reference proteome</keyword>
<dbReference type="Proteomes" id="UP001153332">
    <property type="component" value="Unassembled WGS sequence"/>
</dbReference>
<reference evidence="1" key="1">
    <citation type="submission" date="2022-12" db="EMBL/GenBank/DDBJ databases">
        <title>Genome Sequence of Lasiodiplodia mahajangana.</title>
        <authorList>
            <person name="Buettner E."/>
        </authorList>
    </citation>
    <scope>NUCLEOTIDE SEQUENCE</scope>
    <source>
        <strain evidence="1">VT137</strain>
    </source>
</reference>
<evidence type="ECO:0000313" key="1">
    <source>
        <dbReference type="EMBL" id="KAJ8126639.1"/>
    </source>
</evidence>
<organism evidence="1 2">
    <name type="scientific">Lasiodiplodia mahajangana</name>
    <dbReference type="NCBI Taxonomy" id="1108764"/>
    <lineage>
        <taxon>Eukaryota</taxon>
        <taxon>Fungi</taxon>
        <taxon>Dikarya</taxon>
        <taxon>Ascomycota</taxon>
        <taxon>Pezizomycotina</taxon>
        <taxon>Dothideomycetes</taxon>
        <taxon>Dothideomycetes incertae sedis</taxon>
        <taxon>Botryosphaeriales</taxon>
        <taxon>Botryosphaeriaceae</taxon>
        <taxon>Lasiodiplodia</taxon>
    </lineage>
</organism>
<comment type="caution">
    <text evidence="1">The sequence shown here is derived from an EMBL/GenBank/DDBJ whole genome shotgun (WGS) entry which is preliminary data.</text>
</comment>
<gene>
    <name evidence="1" type="ORF">O1611_g6999</name>
</gene>
<evidence type="ECO:0000313" key="2">
    <source>
        <dbReference type="Proteomes" id="UP001153332"/>
    </source>
</evidence>
<protein>
    <submittedName>
        <fullName evidence="1">Uncharacterized protein</fullName>
    </submittedName>
</protein>
<dbReference type="EMBL" id="JAPUUL010001766">
    <property type="protein sequence ID" value="KAJ8126639.1"/>
    <property type="molecule type" value="Genomic_DNA"/>
</dbReference>
<accession>A0ACC2JH11</accession>
<name>A0ACC2JH11_9PEZI</name>
<proteinExistence type="predicted"/>
<sequence length="302" mass="33474">MLAGRSFTAPPQLTLATPPPSKPNKQVTANKTMPPRPQQPITRSHSPSASTDSFHSVQSWHSSTTPPDLTKTESDELQESLSQVNYASDHTTTPNTITAAPSSLVVPDSCGSAEPTPRPAQFTMDKQSKESINDETEPRASRLSAFENKIQTRRRSHTGTLAIRRRALSPLPPAANLFSPPRRQTSQSRLAAIRRLPSLIIQKTIEILLSPPSYLIQLMLKVAAMIVAGEWRGLVFGFSEAGEQIPVEWDYYSDGEFSDLSDSDDYTLTTHGSNYGDNIPRTDIRRRTRYSRNDDHDSCEVD</sequence>